<evidence type="ECO:0000313" key="2">
    <source>
        <dbReference type="Proteomes" id="UP001500888"/>
    </source>
</evidence>
<dbReference type="Proteomes" id="UP001500888">
    <property type="component" value="Unassembled WGS sequence"/>
</dbReference>
<evidence type="ECO:0000313" key="1">
    <source>
        <dbReference type="EMBL" id="GAA3813197.1"/>
    </source>
</evidence>
<keyword evidence="2" id="KW-1185">Reference proteome</keyword>
<proteinExistence type="predicted"/>
<sequence length="82" mass="8961">MTHLCVSSSHWLNQAISTRDLRFRPNLAGTSNNLAYKLGSLGRAEEASAASQKSVTLYQQIDQPHELANALNGLARPSARVR</sequence>
<name>A0ABP7IA02_9ACTN</name>
<organism evidence="1 2">
    <name type="scientific">Sphaerisporangium flaviroseum</name>
    <dbReference type="NCBI Taxonomy" id="509199"/>
    <lineage>
        <taxon>Bacteria</taxon>
        <taxon>Bacillati</taxon>
        <taxon>Actinomycetota</taxon>
        <taxon>Actinomycetes</taxon>
        <taxon>Streptosporangiales</taxon>
        <taxon>Streptosporangiaceae</taxon>
        <taxon>Sphaerisporangium</taxon>
    </lineage>
</organism>
<dbReference type="EMBL" id="BAAAZR010000008">
    <property type="protein sequence ID" value="GAA3813197.1"/>
    <property type="molecule type" value="Genomic_DNA"/>
</dbReference>
<protein>
    <recommendedName>
        <fullName evidence="3">Tetratricopeptide repeat protein</fullName>
    </recommendedName>
</protein>
<gene>
    <name evidence="1" type="ORF">GCM10022226_37390</name>
</gene>
<reference evidence="2" key="1">
    <citation type="journal article" date="2019" name="Int. J. Syst. Evol. Microbiol.">
        <title>The Global Catalogue of Microorganisms (GCM) 10K type strain sequencing project: providing services to taxonomists for standard genome sequencing and annotation.</title>
        <authorList>
            <consortium name="The Broad Institute Genomics Platform"/>
            <consortium name="The Broad Institute Genome Sequencing Center for Infectious Disease"/>
            <person name="Wu L."/>
            <person name="Ma J."/>
        </authorList>
    </citation>
    <scope>NUCLEOTIDE SEQUENCE [LARGE SCALE GENOMIC DNA]</scope>
    <source>
        <strain evidence="2">JCM 16908</strain>
    </source>
</reference>
<dbReference type="InterPro" id="IPR011990">
    <property type="entry name" value="TPR-like_helical_dom_sf"/>
</dbReference>
<evidence type="ECO:0008006" key="3">
    <source>
        <dbReference type="Google" id="ProtNLM"/>
    </source>
</evidence>
<comment type="caution">
    <text evidence="1">The sequence shown here is derived from an EMBL/GenBank/DDBJ whole genome shotgun (WGS) entry which is preliminary data.</text>
</comment>
<accession>A0ABP7IA02</accession>
<dbReference type="SUPFAM" id="SSF48452">
    <property type="entry name" value="TPR-like"/>
    <property type="match status" value="1"/>
</dbReference>
<dbReference type="Gene3D" id="1.25.40.10">
    <property type="entry name" value="Tetratricopeptide repeat domain"/>
    <property type="match status" value="1"/>
</dbReference>